<dbReference type="PRINTS" id="PR00081">
    <property type="entry name" value="GDHRDH"/>
</dbReference>
<reference evidence="3 4" key="2">
    <citation type="journal article" date="2022" name="Arch. Microbiol.">
        <title>Rhodococcus pseudokoreensis sp. nov. isolated from the rhizosphere of young M26 apple rootstocks.</title>
        <authorList>
            <person name="Kampfer P."/>
            <person name="Glaeser S.P."/>
            <person name="Blom J."/>
            <person name="Wolf J."/>
            <person name="Benning S."/>
            <person name="Schloter M."/>
            <person name="Neumann-Schaal M."/>
        </authorList>
    </citation>
    <scope>NUCLEOTIDE SEQUENCE [LARGE SCALE GENOMIC DNA]</scope>
    <source>
        <strain evidence="3 4">R79</strain>
    </source>
</reference>
<gene>
    <name evidence="3" type="ORF">JWS13_05935</name>
</gene>
<dbReference type="Pfam" id="PF13561">
    <property type="entry name" value="adh_short_C2"/>
    <property type="match status" value="1"/>
</dbReference>
<keyword evidence="2 3" id="KW-0560">Oxidoreductase</keyword>
<protein>
    <submittedName>
        <fullName evidence="3">Glucose 1-dehydrogenase</fullName>
        <ecNumber evidence="3">1.1.1.47</ecNumber>
    </submittedName>
</protein>
<comment type="similarity">
    <text evidence="1">Belongs to the short-chain dehydrogenases/reductases (SDR) family.</text>
</comment>
<dbReference type="EC" id="1.1.1.47" evidence="3"/>
<organism evidence="3 4">
    <name type="scientific">Rhodococcus pseudokoreensis</name>
    <dbReference type="NCBI Taxonomy" id="2811421"/>
    <lineage>
        <taxon>Bacteria</taxon>
        <taxon>Bacillati</taxon>
        <taxon>Actinomycetota</taxon>
        <taxon>Actinomycetes</taxon>
        <taxon>Mycobacteriales</taxon>
        <taxon>Nocardiaceae</taxon>
        <taxon>Rhodococcus</taxon>
    </lineage>
</organism>
<dbReference type="InterPro" id="IPR036291">
    <property type="entry name" value="NAD(P)-bd_dom_sf"/>
</dbReference>
<accession>A0A974ZYQ1</accession>
<name>A0A974ZYQ1_9NOCA</name>
<dbReference type="PRINTS" id="PR00080">
    <property type="entry name" value="SDRFAMILY"/>
</dbReference>
<dbReference type="GO" id="GO:0047936">
    <property type="term" value="F:glucose 1-dehydrogenase [NAD(P)+] activity"/>
    <property type="evidence" value="ECO:0007669"/>
    <property type="project" value="UniProtKB-EC"/>
</dbReference>
<dbReference type="InterPro" id="IPR002347">
    <property type="entry name" value="SDR_fam"/>
</dbReference>
<dbReference type="EMBL" id="CP070619">
    <property type="protein sequence ID" value="QSE95290.1"/>
    <property type="molecule type" value="Genomic_DNA"/>
</dbReference>
<dbReference type="PANTHER" id="PTHR24321:SF8">
    <property type="entry name" value="ESTRADIOL 17-BETA-DEHYDROGENASE 8-RELATED"/>
    <property type="match status" value="1"/>
</dbReference>
<dbReference type="PANTHER" id="PTHR24321">
    <property type="entry name" value="DEHYDROGENASES, SHORT CHAIN"/>
    <property type="match status" value="1"/>
</dbReference>
<dbReference type="SUPFAM" id="SSF51735">
    <property type="entry name" value="NAD(P)-binding Rossmann-fold domains"/>
    <property type="match status" value="1"/>
</dbReference>
<proteinExistence type="inferred from homology"/>
<sequence length="254" mass="26497">MSGTCRRFDDHVVLVTGATSGLGEACALRLAAEGADVVVTGRRADRCAEVAEEVRRHGGRCLSVPGDITDPAHPGRLVEATLAEFGRLDGAVNNAGVSPAPRPAAEYPDELWNDTIALDLTAVFRCQRAELEAMVAAGHGAIVNVASYAATTVQTRGIASYAAAKHGVLGLTRSAARDHAADGVRVNAVGPGHMRTAMIDRLLDPEGEERLRTRIPMGRISAPEEVAAVVAFLLSRDASFVTGQIVVADGGLSI</sequence>
<dbReference type="NCBIfam" id="NF005559">
    <property type="entry name" value="PRK07231.1"/>
    <property type="match status" value="1"/>
</dbReference>
<evidence type="ECO:0000256" key="1">
    <source>
        <dbReference type="ARBA" id="ARBA00006484"/>
    </source>
</evidence>
<dbReference type="Gene3D" id="3.40.50.720">
    <property type="entry name" value="NAD(P)-binding Rossmann-like Domain"/>
    <property type="match status" value="1"/>
</dbReference>
<keyword evidence="4" id="KW-1185">Reference proteome</keyword>
<evidence type="ECO:0000313" key="4">
    <source>
        <dbReference type="Proteomes" id="UP000662986"/>
    </source>
</evidence>
<dbReference type="Proteomes" id="UP000662986">
    <property type="component" value="Chromosome"/>
</dbReference>
<evidence type="ECO:0000313" key="3">
    <source>
        <dbReference type="EMBL" id="QSE95290.1"/>
    </source>
</evidence>
<reference evidence="3 4" key="1">
    <citation type="journal article" date="2021" name="Microbiol. Resour. Announc.">
        <title>Complete Genome Sequences of Two Rhodococcus sp. Strains with Large and Linear Chromosomes, Isolated from Apple Rhizosphere.</title>
        <authorList>
            <person name="Benning S."/>
            <person name="Brugnone N."/>
            <person name="Siani R."/>
            <person name="Kublik S."/>
            <person name="Schloter M."/>
            <person name="Rad V."/>
        </authorList>
    </citation>
    <scope>NUCLEOTIDE SEQUENCE [LARGE SCALE GENOMIC DNA]</scope>
    <source>
        <strain evidence="3 4">R79</strain>
    </source>
</reference>
<evidence type="ECO:0000256" key="2">
    <source>
        <dbReference type="ARBA" id="ARBA00023002"/>
    </source>
</evidence>